<dbReference type="SUPFAM" id="SSF51182">
    <property type="entry name" value="RmlC-like cupins"/>
    <property type="match status" value="1"/>
</dbReference>
<dbReference type="InterPro" id="IPR011051">
    <property type="entry name" value="RmlC_Cupin_sf"/>
</dbReference>
<dbReference type="Gene3D" id="2.60.120.10">
    <property type="entry name" value="Jelly Rolls"/>
    <property type="match status" value="1"/>
</dbReference>
<name>X7FD34_9RHOB</name>
<dbReference type="RefSeq" id="WP_043767748.1">
    <property type="nucleotide sequence ID" value="NZ_JAME01000006.1"/>
</dbReference>
<dbReference type="InterPro" id="IPR013096">
    <property type="entry name" value="Cupin_2"/>
</dbReference>
<evidence type="ECO:0000313" key="2">
    <source>
        <dbReference type="EMBL" id="ETX29964.1"/>
    </source>
</evidence>
<dbReference type="InterPro" id="IPR014710">
    <property type="entry name" value="RmlC-like_jellyroll"/>
</dbReference>
<dbReference type="STRING" id="1449351.RISW2_20155"/>
<dbReference type="EMBL" id="JAME01000006">
    <property type="protein sequence ID" value="ETX29964.1"/>
    <property type="molecule type" value="Genomic_DNA"/>
</dbReference>
<keyword evidence="3" id="KW-1185">Reference proteome</keyword>
<organism evidence="2 3">
    <name type="scientific">Roseivivax isoporae LMG 25204</name>
    <dbReference type="NCBI Taxonomy" id="1449351"/>
    <lineage>
        <taxon>Bacteria</taxon>
        <taxon>Pseudomonadati</taxon>
        <taxon>Pseudomonadota</taxon>
        <taxon>Alphaproteobacteria</taxon>
        <taxon>Rhodobacterales</taxon>
        <taxon>Roseobacteraceae</taxon>
        <taxon>Roseivivax</taxon>
    </lineage>
</organism>
<dbReference type="eggNOG" id="COG0662">
    <property type="taxonomic scope" value="Bacteria"/>
</dbReference>
<accession>X7FD34</accession>
<comment type="caution">
    <text evidence="2">The sequence shown here is derived from an EMBL/GenBank/DDBJ whole genome shotgun (WGS) entry which is preliminary data.</text>
</comment>
<feature type="domain" description="Cupin type-2" evidence="1">
    <location>
        <begin position="46"/>
        <end position="106"/>
    </location>
</feature>
<reference evidence="2 3" key="1">
    <citation type="submission" date="2014-01" db="EMBL/GenBank/DDBJ databases">
        <title>Roseivivax isoporae LMG 25204 Genome Sequencing.</title>
        <authorList>
            <person name="Lai Q."/>
            <person name="Li G."/>
            <person name="Shao Z."/>
        </authorList>
    </citation>
    <scope>NUCLEOTIDE SEQUENCE [LARGE SCALE GENOMIC DNA]</scope>
    <source>
        <strain evidence="2 3">LMG 25204</strain>
    </source>
</reference>
<protein>
    <submittedName>
        <fullName evidence="2">Cupin</fullName>
    </submittedName>
</protein>
<dbReference type="Proteomes" id="UP000023430">
    <property type="component" value="Unassembled WGS sequence"/>
</dbReference>
<sequence length="127" mass="13952">MTQPIHIPYETPEVKVMEEATRGGLRYRLMVDADHGPSSGVTQGMFYLDGGHAETRHRHGVTETVHVVEGTGHAVLGDREIAIKTGDTLFIPAGTRHGFAADDDMTLFFTFPADRFAEVDYDYGEAA</sequence>
<proteinExistence type="predicted"/>
<dbReference type="OrthoDB" id="5592106at2"/>
<gene>
    <name evidence="2" type="ORF">RISW2_20155</name>
</gene>
<dbReference type="AlphaFoldDB" id="X7FD34"/>
<evidence type="ECO:0000313" key="3">
    <source>
        <dbReference type="Proteomes" id="UP000023430"/>
    </source>
</evidence>
<dbReference type="Pfam" id="PF07883">
    <property type="entry name" value="Cupin_2"/>
    <property type="match status" value="1"/>
</dbReference>
<evidence type="ECO:0000259" key="1">
    <source>
        <dbReference type="Pfam" id="PF07883"/>
    </source>
</evidence>